<feature type="region of interest" description="Disordered" evidence="1">
    <location>
        <begin position="791"/>
        <end position="897"/>
    </location>
</feature>
<dbReference type="OrthoDB" id="5330058at2759"/>
<protein>
    <submittedName>
        <fullName evidence="2">Uncharacterized protein</fullName>
    </submittedName>
</protein>
<sequence>MDIQKSAEVATIPRRVLRNLSNAAIPAGVPSLAYQGINRLPTQARSPAALTKPSLRDGIVPDVFITHRQPSKTYGDLKKIRPIPPRRSIQITGATGLQSPYSEYVDSTQYSHSQSPNCIGEVILETACRTHGCRQVPASPGRCQCKVLLNALKSHETPVYGLCSSSSTLLRRYVNATSRERHLETHCIHLHGSIGYDYTSALDFYRPVAQSYLTAGLKQPAKGAGLGYLRMAPLIEHLDVCTVLKDLSLADAEVMLSIDKVFRTSLEDLLTRQLQPMEWKVPSCYHIDNIDSTVGNFAERQLGFRLNELVLTMMKKMRLESPRWDEPWCQSSLLMHVLQYLTTRDCLIDIEPRDGHDMAVQIRMRHVGVPQPIAEVIRNPDFLCFDQLDPLPREGQQLRIIPRYRHGAFDGAEDANANIKYFIEPAMPWLIWKPELGGFVGTVPLFSEMEAATVHGTGSVFRMGPVGNYTDVHCLRFEVKAFRNENFITTARLERTIRTRLNLKVIPWYAHSSAIAPSGPPRDALIINQKVALTLSPEAKDGAVTSHVHKATNNGVLVSPPPAAGLWNQHISAPTTFPDSEFSELPKRHSPWPVCDLSTYDVSSIFADHKPYHKSDPTPGSPRKHVDELFNLDMTEDVDFGRGDVTDIQAYHITSIDSIWHRRRGPFRRELVEIPTDWQGEDPAEVMNDSQNRLQSAPVEESDVRNIARASGDREECLDRQLASERWLDLAPVSSTTTYTTIGRNHNRPRARHPFTAYDEEAGLQESLYFPRSEMRKKDQARWLDASLSPTHRSRRPLYSDDMDSEDLEYDESLRSSVEADPTQETYEQPESGPSFESEDGGASTPLRSAPGLGTANVMSQASDRKENTDCSRLNAEGDNTDYQPERQQGTEQSTEDARANIPVALEFRAYRSARRARHGKRAGHRPGISARIYKPRASTASENADRLADFRFTFDRDTATHRQAEDVDYFSDFRPILDHSADDDHADQVTDYFADFRSVFEHRVRSTSVAEEIEFPFNFGPVFDTDRHGRADKTVDYVAISRCISRVPSLEVELEASMDYFADFRHVFDRSGTNLMAEALDFCGDFRDFFDIPGRGHVAEPVDHFAQARWIFGPVTKVEDEDELLADYFADFRSAFEDNADGDPWAEVVLYFAQLQSSLDGGPRRGRAAEPLHYFAQSRWMFDRNDGENELLMDYSADFRSVLDSSNDPLGDDYPAEFWAIFDVALEDVDYFSEFRSIFGCGSDFADNDELTIDTGFMWEADPPPAIPQTPKLPQVTYFFNRYSPLRLINNADMDIESEISHEGHRETMTLLQALPKFSRTNSHSTSSRLSSRSSPSSTTHLHHRHASHHNHDSSYHPAPDPFSASASASAPTPTPPASHLLTYPKPRPARASSTPPSRTSSTSSSTAPPSRATSTFTSSRVVSDALDIVVENGDVDPQLRREQALLWSLLGTRDERLAREEMMRVWDGMRRESQEGGEGRGRGWGVGVGGGGLWVRFWVWGGGG</sequence>
<reference evidence="2 3" key="1">
    <citation type="submission" date="2019-09" db="EMBL/GenBank/DDBJ databases">
        <title>The hologenome of the rock-dwelling lichen Lasallia pustulata.</title>
        <authorList>
            <person name="Greshake Tzovaras B."/>
            <person name="Segers F."/>
            <person name="Bicker A."/>
            <person name="Dal Grande F."/>
            <person name="Otte J."/>
            <person name="Hankeln T."/>
            <person name="Schmitt I."/>
            <person name="Ebersberger I."/>
        </authorList>
    </citation>
    <scope>NUCLEOTIDE SEQUENCE [LARGE SCALE GENOMIC DNA]</scope>
    <source>
        <strain evidence="2">A1-1</strain>
    </source>
</reference>
<feature type="region of interest" description="Disordered" evidence="1">
    <location>
        <begin position="739"/>
        <end position="759"/>
    </location>
</feature>
<dbReference type="EMBL" id="VXIT01000004">
    <property type="protein sequence ID" value="KAA6413141.1"/>
    <property type="molecule type" value="Genomic_DNA"/>
</dbReference>
<name>A0A5M8PVQ1_9LECA</name>
<organism evidence="2 3">
    <name type="scientific">Lasallia pustulata</name>
    <dbReference type="NCBI Taxonomy" id="136370"/>
    <lineage>
        <taxon>Eukaryota</taxon>
        <taxon>Fungi</taxon>
        <taxon>Dikarya</taxon>
        <taxon>Ascomycota</taxon>
        <taxon>Pezizomycotina</taxon>
        <taxon>Lecanoromycetes</taxon>
        <taxon>OSLEUM clade</taxon>
        <taxon>Umbilicariomycetidae</taxon>
        <taxon>Umbilicariales</taxon>
        <taxon>Umbilicariaceae</taxon>
        <taxon>Lasallia</taxon>
    </lineage>
</organism>
<feature type="compositionally biased region" description="Low complexity" evidence="1">
    <location>
        <begin position="1363"/>
        <end position="1373"/>
    </location>
</feature>
<feature type="compositionally biased region" description="Low complexity" evidence="1">
    <location>
        <begin position="1320"/>
        <end position="1341"/>
    </location>
</feature>
<feature type="region of interest" description="Disordered" evidence="1">
    <location>
        <begin position="1319"/>
        <end position="1420"/>
    </location>
</feature>
<proteinExistence type="predicted"/>
<evidence type="ECO:0000313" key="3">
    <source>
        <dbReference type="Proteomes" id="UP000324767"/>
    </source>
</evidence>
<feature type="compositionally biased region" description="Acidic residues" evidence="1">
    <location>
        <begin position="801"/>
        <end position="811"/>
    </location>
</feature>
<gene>
    <name evidence="2" type="ORF">FRX48_02885</name>
</gene>
<comment type="caution">
    <text evidence="2">The sequence shown here is derived from an EMBL/GenBank/DDBJ whole genome shotgun (WGS) entry which is preliminary data.</text>
</comment>
<dbReference type="Proteomes" id="UP000324767">
    <property type="component" value="Unassembled WGS sequence"/>
</dbReference>
<accession>A0A5M8PVQ1</accession>
<feature type="compositionally biased region" description="Polar residues" evidence="1">
    <location>
        <begin position="881"/>
        <end position="893"/>
    </location>
</feature>
<feature type="compositionally biased region" description="Low complexity" evidence="1">
    <location>
        <begin position="1391"/>
        <end position="1420"/>
    </location>
</feature>
<evidence type="ECO:0000256" key="1">
    <source>
        <dbReference type="SAM" id="MobiDB-lite"/>
    </source>
</evidence>
<evidence type="ECO:0000313" key="2">
    <source>
        <dbReference type="EMBL" id="KAA6413141.1"/>
    </source>
</evidence>